<keyword evidence="8 10" id="KW-0520">NAD</keyword>
<evidence type="ECO:0000256" key="5">
    <source>
        <dbReference type="ARBA" id="ARBA00022741"/>
    </source>
</evidence>
<dbReference type="GO" id="GO:0000166">
    <property type="term" value="F:nucleotide binding"/>
    <property type="evidence" value="ECO:0007669"/>
    <property type="project" value="UniProtKB-KW"/>
</dbReference>
<evidence type="ECO:0000256" key="4">
    <source>
        <dbReference type="ARBA" id="ARBA00022723"/>
    </source>
</evidence>
<dbReference type="EC" id="5.1.99.6" evidence="3 10"/>
<dbReference type="InterPro" id="IPR036652">
    <property type="entry name" value="YjeF_N_dom_sf"/>
</dbReference>
<dbReference type="Proteomes" id="UP000033428">
    <property type="component" value="Unassembled WGS sequence"/>
</dbReference>
<feature type="binding site" evidence="10">
    <location>
        <position position="127"/>
    </location>
    <ligand>
        <name>K(+)</name>
        <dbReference type="ChEBI" id="CHEBI:29103"/>
    </ligand>
</feature>
<comment type="cofactor">
    <cofactor evidence="10">
        <name>K(+)</name>
        <dbReference type="ChEBI" id="CHEBI:29103"/>
    </cofactor>
    <text evidence="10">Binds 1 potassium ion per subunit.</text>
</comment>
<feature type="binding site" evidence="10">
    <location>
        <position position="60"/>
    </location>
    <ligand>
        <name>K(+)</name>
        <dbReference type="ChEBI" id="CHEBI:29103"/>
    </ligand>
</feature>
<reference evidence="12 13" key="1">
    <citation type="submission" date="2015-02" db="EMBL/GenBank/DDBJ databases">
        <title>Single-cell genomics of uncultivated deep-branching MTB reveals a conserved set of magnetosome genes.</title>
        <authorList>
            <person name="Kolinko S."/>
            <person name="Richter M."/>
            <person name="Glockner F.O."/>
            <person name="Brachmann A."/>
            <person name="Schuler D."/>
        </authorList>
    </citation>
    <scope>NUCLEOTIDE SEQUENCE [LARGE SCALE GENOMIC DNA]</scope>
    <source>
        <strain evidence="12">SKK-01</strain>
    </source>
</reference>
<dbReference type="NCBIfam" id="TIGR00197">
    <property type="entry name" value="yjeF_nterm"/>
    <property type="match status" value="1"/>
</dbReference>
<dbReference type="InterPro" id="IPR004443">
    <property type="entry name" value="YjeF_N_dom"/>
</dbReference>
<evidence type="ECO:0000259" key="11">
    <source>
        <dbReference type="PROSITE" id="PS51385"/>
    </source>
</evidence>
<dbReference type="EMBL" id="JYNY01000172">
    <property type="protein sequence ID" value="KJJ85376.1"/>
    <property type="molecule type" value="Genomic_DNA"/>
</dbReference>
<keyword evidence="12" id="KW-0808">Transferase</keyword>
<sequence length="217" mass="23617">MKTVTSREMFEIERQAIDIYGIPTSVLMENAARCVAETILKDFRFMKNERIAVLAGKGNNGGDGFAAARYLFNASPKSLTVFCPEASSIKSGTAKTNHDIIRKMGIEIKLLNEFLNEDIKNFTICVDALFGIGFSGELLGDYALIGEKVNRSFLKCYAVDVPSGLDASTGIASKNCLKSCKTITFGLAKTGFYSNDGPKVCGEILIKDIGFPKILLQ</sequence>
<keyword evidence="13" id="KW-1185">Reference proteome</keyword>
<evidence type="ECO:0000256" key="3">
    <source>
        <dbReference type="ARBA" id="ARBA00012228"/>
    </source>
</evidence>
<dbReference type="PROSITE" id="PS51385">
    <property type="entry name" value="YJEF_N"/>
    <property type="match status" value="1"/>
</dbReference>
<dbReference type="PATRIC" id="fig|1609969.3.peg.830"/>
<gene>
    <name evidence="10" type="primary">nnrE</name>
    <name evidence="12" type="ORF">OMAG_000761</name>
</gene>
<evidence type="ECO:0000256" key="10">
    <source>
        <dbReference type="HAMAP-Rule" id="MF_01966"/>
    </source>
</evidence>
<evidence type="ECO:0000256" key="1">
    <source>
        <dbReference type="ARBA" id="ARBA00000013"/>
    </source>
</evidence>
<keyword evidence="6 10" id="KW-0521">NADP</keyword>
<keyword evidence="7 10" id="KW-0630">Potassium</keyword>
<keyword evidence="9 10" id="KW-0413">Isomerase</keyword>
<dbReference type="HAMAP" id="MF_01966">
    <property type="entry name" value="NADHX_epimerase"/>
    <property type="match status" value="1"/>
</dbReference>
<dbReference type="GO" id="GO:0052856">
    <property type="term" value="F:NAD(P)HX epimerase activity"/>
    <property type="evidence" value="ECO:0007669"/>
    <property type="project" value="UniProtKB-UniRule"/>
</dbReference>
<comment type="catalytic activity">
    <reaction evidence="1 10">
        <text>(6R)-NADHX = (6S)-NADHX</text>
        <dbReference type="Rhea" id="RHEA:32215"/>
        <dbReference type="ChEBI" id="CHEBI:64074"/>
        <dbReference type="ChEBI" id="CHEBI:64075"/>
        <dbReference type="EC" id="5.1.99.6"/>
    </reaction>
</comment>
<keyword evidence="4 10" id="KW-0479">Metal-binding</keyword>
<evidence type="ECO:0000313" key="12">
    <source>
        <dbReference type="EMBL" id="KJJ85376.1"/>
    </source>
</evidence>
<evidence type="ECO:0000313" key="13">
    <source>
        <dbReference type="Proteomes" id="UP000033428"/>
    </source>
</evidence>
<keyword evidence="5 10" id="KW-0547">Nucleotide-binding</keyword>
<comment type="similarity">
    <text evidence="10">Belongs to the NnrE/AIBP family.</text>
</comment>
<feature type="binding site" evidence="10">
    <location>
        <begin position="59"/>
        <end position="63"/>
    </location>
    <ligand>
        <name>(6S)-NADPHX</name>
        <dbReference type="ChEBI" id="CHEBI:64076"/>
    </ligand>
</feature>
<dbReference type="GO" id="GO:0016301">
    <property type="term" value="F:kinase activity"/>
    <property type="evidence" value="ECO:0007669"/>
    <property type="project" value="UniProtKB-KW"/>
</dbReference>
<keyword evidence="12" id="KW-0418">Kinase</keyword>
<evidence type="ECO:0000256" key="9">
    <source>
        <dbReference type="ARBA" id="ARBA00023235"/>
    </source>
</evidence>
<organism evidence="12 13">
    <name type="scientific">Candidatus Omnitrophus magneticus</name>
    <dbReference type="NCBI Taxonomy" id="1609969"/>
    <lineage>
        <taxon>Bacteria</taxon>
        <taxon>Pseudomonadati</taxon>
        <taxon>Candidatus Omnitrophota</taxon>
        <taxon>Candidatus Omnitrophus</taxon>
    </lineage>
</organism>
<dbReference type="GO" id="GO:0046872">
    <property type="term" value="F:metal ion binding"/>
    <property type="evidence" value="ECO:0007669"/>
    <property type="project" value="UniProtKB-KW"/>
</dbReference>
<evidence type="ECO:0000256" key="2">
    <source>
        <dbReference type="ARBA" id="ARBA00000909"/>
    </source>
</evidence>
<dbReference type="SUPFAM" id="SSF64153">
    <property type="entry name" value="YjeF N-terminal domain-like"/>
    <property type="match status" value="1"/>
</dbReference>
<comment type="function">
    <text evidence="10">Catalyzes the epimerization of the S- and R-forms of NAD(P)HX, a damaged form of NAD(P)H that is a result of enzymatic or heat-dependent hydration. This is a prerequisite for the S-specific NAD(P)H-hydrate dehydratase to allow the repair of both epimers of NAD(P)HX.</text>
</comment>
<evidence type="ECO:0000256" key="7">
    <source>
        <dbReference type="ARBA" id="ARBA00022958"/>
    </source>
</evidence>
<feature type="binding site" evidence="10">
    <location>
        <begin position="131"/>
        <end position="137"/>
    </location>
    <ligand>
        <name>(6S)-NADPHX</name>
        <dbReference type="ChEBI" id="CHEBI:64076"/>
    </ligand>
</feature>
<proteinExistence type="inferred from homology"/>
<feature type="domain" description="YjeF N-terminal" evidence="11">
    <location>
        <begin position="9"/>
        <end position="217"/>
    </location>
</feature>
<feature type="binding site" evidence="10">
    <location>
        <position position="163"/>
    </location>
    <ligand>
        <name>K(+)</name>
        <dbReference type="ChEBI" id="CHEBI:29103"/>
    </ligand>
</feature>
<dbReference type="PANTHER" id="PTHR13232">
    <property type="entry name" value="NAD(P)H-HYDRATE EPIMERASE"/>
    <property type="match status" value="1"/>
</dbReference>
<dbReference type="PANTHER" id="PTHR13232:SF10">
    <property type="entry name" value="NAD(P)H-HYDRATE EPIMERASE"/>
    <property type="match status" value="1"/>
</dbReference>
<dbReference type="Gene3D" id="3.40.50.10260">
    <property type="entry name" value="YjeF N-terminal domain"/>
    <property type="match status" value="1"/>
</dbReference>
<comment type="caution">
    <text evidence="12">The sequence shown here is derived from an EMBL/GenBank/DDBJ whole genome shotgun (WGS) entry which is preliminary data.</text>
</comment>
<feature type="binding site" evidence="10">
    <location>
        <position position="142"/>
    </location>
    <ligand>
        <name>(6S)-NADPHX</name>
        <dbReference type="ChEBI" id="CHEBI:64076"/>
    </ligand>
</feature>
<comment type="catalytic activity">
    <reaction evidence="2 10">
        <text>(6R)-NADPHX = (6S)-NADPHX</text>
        <dbReference type="Rhea" id="RHEA:32227"/>
        <dbReference type="ChEBI" id="CHEBI:64076"/>
        <dbReference type="ChEBI" id="CHEBI:64077"/>
        <dbReference type="EC" id="5.1.99.6"/>
    </reaction>
</comment>
<protein>
    <recommendedName>
        <fullName evidence="3 10">NAD(P)H-hydrate epimerase</fullName>
        <ecNumber evidence="3 10">5.1.99.6</ecNumber>
    </recommendedName>
    <alternativeName>
        <fullName evidence="10">NAD(P)HX epimerase</fullName>
    </alternativeName>
</protein>
<dbReference type="AlphaFoldDB" id="A0A0F0CV10"/>
<name>A0A0F0CV10_9BACT</name>
<dbReference type="InterPro" id="IPR032976">
    <property type="entry name" value="YJEFN_prot_NAXE-like"/>
</dbReference>
<evidence type="ECO:0000256" key="8">
    <source>
        <dbReference type="ARBA" id="ARBA00023027"/>
    </source>
</evidence>
<evidence type="ECO:0000256" key="6">
    <source>
        <dbReference type="ARBA" id="ARBA00022857"/>
    </source>
</evidence>
<dbReference type="Pfam" id="PF03853">
    <property type="entry name" value="YjeF_N"/>
    <property type="match status" value="1"/>
</dbReference>
<accession>A0A0F0CV10</accession>
<feature type="binding site" evidence="10">
    <location>
        <position position="160"/>
    </location>
    <ligand>
        <name>(6S)-NADPHX</name>
        <dbReference type="ChEBI" id="CHEBI:64076"/>
    </ligand>
</feature>